<dbReference type="EMBL" id="CP047593">
    <property type="protein sequence ID" value="QHI68512.1"/>
    <property type="molecule type" value="Genomic_DNA"/>
</dbReference>
<evidence type="ECO:0000256" key="3">
    <source>
        <dbReference type="ARBA" id="ARBA00023274"/>
    </source>
</evidence>
<dbReference type="PANTHER" id="PTHR13479">
    <property type="entry name" value="30S RIBOSOMAL PROTEIN S18"/>
    <property type="match status" value="1"/>
</dbReference>
<comment type="similarity">
    <text evidence="1 4 5">Belongs to the bacterial ribosomal protein bS18 family.</text>
</comment>
<dbReference type="AlphaFoldDB" id="A0A6P1M338"/>
<reference evidence="6 7" key="1">
    <citation type="submission" date="2020-01" db="EMBL/GenBank/DDBJ databases">
        <title>Ponticoccus aerotolerans gen. nov., sp. nov., an anaerobic bacterium and proposal of Ponticoccusceae fam. nov., Ponticoccusles ord. nov. and Ponticoccuse classis nov. in the phylum Kiritimatiellaeota.</title>
        <authorList>
            <person name="Zhou L.Y."/>
            <person name="Du Z.J."/>
        </authorList>
    </citation>
    <scope>NUCLEOTIDE SEQUENCE [LARGE SCALE GENOMIC DNA]</scope>
    <source>
        <strain evidence="6 7">S-5007</strain>
    </source>
</reference>
<dbReference type="HAMAP" id="MF_00270">
    <property type="entry name" value="Ribosomal_bS18"/>
    <property type="match status" value="1"/>
</dbReference>
<dbReference type="Proteomes" id="UP000464954">
    <property type="component" value="Chromosome"/>
</dbReference>
<sequence>MTMAYNKEEKNGRLLEGVTEVDYKDAELLRKFMTDRGKILSRRYTGVTSKQQREVKRAIRRARVMGLLR</sequence>
<dbReference type="GO" id="GO:0003735">
    <property type="term" value="F:structural constituent of ribosome"/>
    <property type="evidence" value="ECO:0007669"/>
    <property type="project" value="InterPro"/>
</dbReference>
<keyword evidence="4" id="KW-0699">rRNA-binding</keyword>
<evidence type="ECO:0000256" key="5">
    <source>
        <dbReference type="RuleBase" id="RU003910"/>
    </source>
</evidence>
<keyword evidence="2 4" id="KW-0689">Ribosomal protein</keyword>
<dbReference type="GO" id="GO:0070181">
    <property type="term" value="F:small ribosomal subunit rRNA binding"/>
    <property type="evidence" value="ECO:0007669"/>
    <property type="project" value="TreeGrafter"/>
</dbReference>
<evidence type="ECO:0000256" key="4">
    <source>
        <dbReference type="HAMAP-Rule" id="MF_00270"/>
    </source>
</evidence>
<evidence type="ECO:0000313" key="7">
    <source>
        <dbReference type="Proteomes" id="UP000464954"/>
    </source>
</evidence>
<dbReference type="GO" id="GO:1990904">
    <property type="term" value="C:ribonucleoprotein complex"/>
    <property type="evidence" value="ECO:0007669"/>
    <property type="project" value="UniProtKB-KW"/>
</dbReference>
<keyword evidence="7" id="KW-1185">Reference proteome</keyword>
<dbReference type="GO" id="GO:0006412">
    <property type="term" value="P:translation"/>
    <property type="evidence" value="ECO:0007669"/>
    <property type="project" value="UniProtKB-UniRule"/>
</dbReference>
<evidence type="ECO:0000256" key="1">
    <source>
        <dbReference type="ARBA" id="ARBA00005589"/>
    </source>
</evidence>
<gene>
    <name evidence="4 6" type="primary">rpsR</name>
    <name evidence="6" type="ORF">GT409_03260</name>
</gene>
<protein>
    <recommendedName>
        <fullName evidence="4">Small ribosomal subunit protein bS18</fullName>
    </recommendedName>
</protein>
<comment type="function">
    <text evidence="4">Binds as a heterodimer with protein bS6 to the central domain of the 16S rRNA, where it helps stabilize the platform of the 30S subunit.</text>
</comment>
<evidence type="ECO:0000256" key="2">
    <source>
        <dbReference type="ARBA" id="ARBA00022980"/>
    </source>
</evidence>
<dbReference type="InterPro" id="IPR001648">
    <property type="entry name" value="Ribosomal_bS18"/>
</dbReference>
<organism evidence="6 7">
    <name type="scientific">Tichowtungia aerotolerans</name>
    <dbReference type="NCBI Taxonomy" id="2697043"/>
    <lineage>
        <taxon>Bacteria</taxon>
        <taxon>Pseudomonadati</taxon>
        <taxon>Kiritimatiellota</taxon>
        <taxon>Tichowtungiia</taxon>
        <taxon>Tichowtungiales</taxon>
        <taxon>Tichowtungiaceae</taxon>
        <taxon>Tichowtungia</taxon>
    </lineage>
</organism>
<evidence type="ECO:0000313" key="6">
    <source>
        <dbReference type="EMBL" id="QHI68512.1"/>
    </source>
</evidence>
<dbReference type="PRINTS" id="PR00974">
    <property type="entry name" value="RIBOSOMALS18"/>
</dbReference>
<keyword evidence="3 4" id="KW-0687">Ribonucleoprotein</keyword>
<dbReference type="Gene3D" id="4.10.640.10">
    <property type="entry name" value="Ribosomal protein S18"/>
    <property type="match status" value="1"/>
</dbReference>
<keyword evidence="4" id="KW-0694">RNA-binding</keyword>
<dbReference type="InterPro" id="IPR036870">
    <property type="entry name" value="Ribosomal_bS18_sf"/>
</dbReference>
<dbReference type="NCBIfam" id="TIGR00165">
    <property type="entry name" value="S18"/>
    <property type="match status" value="1"/>
</dbReference>
<dbReference type="PANTHER" id="PTHR13479:SF40">
    <property type="entry name" value="SMALL RIBOSOMAL SUBUNIT PROTEIN BS18M"/>
    <property type="match status" value="1"/>
</dbReference>
<dbReference type="GO" id="GO:0005840">
    <property type="term" value="C:ribosome"/>
    <property type="evidence" value="ECO:0007669"/>
    <property type="project" value="UniProtKB-KW"/>
</dbReference>
<dbReference type="KEGG" id="taer:GT409_03260"/>
<accession>A0A6P1M338</accession>
<comment type="subunit">
    <text evidence="4">Part of the 30S ribosomal subunit. Forms a tight heterodimer with protein bS6.</text>
</comment>
<dbReference type="Pfam" id="PF01084">
    <property type="entry name" value="Ribosomal_S18"/>
    <property type="match status" value="1"/>
</dbReference>
<name>A0A6P1M338_9BACT</name>
<proteinExistence type="inferred from homology"/>
<dbReference type="SUPFAM" id="SSF46911">
    <property type="entry name" value="Ribosomal protein S18"/>
    <property type="match status" value="1"/>
</dbReference>